<reference evidence="8" key="1">
    <citation type="submission" date="2017-07" db="EMBL/GenBank/DDBJ databases">
        <authorList>
            <person name="Varghese N."/>
            <person name="Submissions S."/>
        </authorList>
    </citation>
    <scope>NUCLEOTIDE SEQUENCE [LARGE SCALE GENOMIC DNA]</scope>
    <source>
        <strain evidence="8">NLAE-zl-C134</strain>
    </source>
</reference>
<dbReference type="Gene3D" id="1.10.10.10">
    <property type="entry name" value="Winged helix-like DNA-binding domain superfamily/Winged helix DNA-binding domain"/>
    <property type="match status" value="1"/>
</dbReference>
<evidence type="ECO:0000256" key="4">
    <source>
        <dbReference type="SAM" id="Coils"/>
    </source>
</evidence>
<feature type="domain" description="HTH gntR-type" evidence="5">
    <location>
        <begin position="12"/>
        <end position="80"/>
    </location>
</feature>
<dbReference type="EMBL" id="UHJJ01000004">
    <property type="protein sequence ID" value="SUQ13882.1"/>
    <property type="molecule type" value="Genomic_DNA"/>
</dbReference>
<dbReference type="Pfam" id="PF00392">
    <property type="entry name" value="GntR"/>
    <property type="match status" value="1"/>
</dbReference>
<keyword evidence="4" id="KW-0175">Coiled coil</keyword>
<dbReference type="PANTHER" id="PTHR30445">
    <property type="entry name" value="K(+)_H(+) ANTIPORTER SUBUNIT KHTT"/>
    <property type="match status" value="1"/>
</dbReference>
<dbReference type="SMART" id="SM00345">
    <property type="entry name" value="HTH_GNTR"/>
    <property type="match status" value="1"/>
</dbReference>
<dbReference type="SUPFAM" id="SSF116726">
    <property type="entry name" value="TrkA C-terminal domain-like"/>
    <property type="match status" value="1"/>
</dbReference>
<dbReference type="AlphaFoldDB" id="A0A316A189"/>
<evidence type="ECO:0000256" key="3">
    <source>
        <dbReference type="ARBA" id="ARBA00023163"/>
    </source>
</evidence>
<dbReference type="Gene3D" id="3.30.70.1450">
    <property type="entry name" value="Regulator of K+ conductance, C-terminal domain"/>
    <property type="match status" value="1"/>
</dbReference>
<gene>
    <name evidence="7" type="ORF">SAMN05216529_104193</name>
</gene>
<feature type="domain" description="RCK C-terminal" evidence="6">
    <location>
        <begin position="126"/>
        <end position="211"/>
    </location>
</feature>
<proteinExistence type="predicted"/>
<dbReference type="OrthoDB" id="226679at2"/>
<sequence>MEKSNTAKTVVLPVYQRIAADIAAKIVEKKYVVGEKIYSRSSIASQYSVSAETARRAICILSDLEIVSTTKGSGVTILSYEKAAQFLQRFHNTQTISNLKKELLERISEQKKELDALGEQVVSLVEKSERFQEIHPFTPFEIKVPEGKDCIGKTLSNLNFWQSTAATVIAIQREETLLISPGPYVSLSEGDLLYFIGDETSFERVQDFLLTYKATHEATFE</sequence>
<organism evidence="7 8">
    <name type="scientific">Faecalicatena contorta</name>
    <dbReference type="NCBI Taxonomy" id="39482"/>
    <lineage>
        <taxon>Bacteria</taxon>
        <taxon>Bacillati</taxon>
        <taxon>Bacillota</taxon>
        <taxon>Clostridia</taxon>
        <taxon>Lachnospirales</taxon>
        <taxon>Lachnospiraceae</taxon>
        <taxon>Faecalicatena</taxon>
    </lineage>
</organism>
<dbReference type="PANTHER" id="PTHR30445:SF8">
    <property type="entry name" value="K(+)_H(+) ANTIPORTER SUBUNIT KHTT"/>
    <property type="match status" value="1"/>
</dbReference>
<dbReference type="PROSITE" id="PS50949">
    <property type="entry name" value="HTH_GNTR"/>
    <property type="match status" value="1"/>
</dbReference>
<dbReference type="GO" id="GO:0003677">
    <property type="term" value="F:DNA binding"/>
    <property type="evidence" value="ECO:0007669"/>
    <property type="project" value="UniProtKB-KW"/>
</dbReference>
<evidence type="ECO:0000256" key="1">
    <source>
        <dbReference type="ARBA" id="ARBA00023015"/>
    </source>
</evidence>
<accession>A0A316A189</accession>
<dbReference type="PROSITE" id="PS51202">
    <property type="entry name" value="RCK_C"/>
    <property type="match status" value="1"/>
</dbReference>
<dbReference type="InterPro" id="IPR036390">
    <property type="entry name" value="WH_DNA-bd_sf"/>
</dbReference>
<dbReference type="Proteomes" id="UP000254051">
    <property type="component" value="Unassembled WGS sequence"/>
</dbReference>
<dbReference type="RefSeq" id="WP_109710214.1">
    <property type="nucleotide sequence ID" value="NZ_QGDS01000004.1"/>
</dbReference>
<protein>
    <submittedName>
        <fullName evidence="7">K+/H+ antiporter YhaU, regulatory subunit KhtT</fullName>
    </submittedName>
</protein>
<evidence type="ECO:0000313" key="7">
    <source>
        <dbReference type="EMBL" id="SUQ13882.1"/>
    </source>
</evidence>
<evidence type="ECO:0000259" key="6">
    <source>
        <dbReference type="PROSITE" id="PS51202"/>
    </source>
</evidence>
<evidence type="ECO:0000313" key="8">
    <source>
        <dbReference type="Proteomes" id="UP000254051"/>
    </source>
</evidence>
<dbReference type="InterPro" id="IPR050144">
    <property type="entry name" value="AAE_transporter"/>
</dbReference>
<dbReference type="InterPro" id="IPR000524">
    <property type="entry name" value="Tscrpt_reg_HTH_GntR"/>
</dbReference>
<keyword evidence="2" id="KW-0238">DNA-binding</keyword>
<dbReference type="SUPFAM" id="SSF46785">
    <property type="entry name" value="Winged helix' DNA-binding domain"/>
    <property type="match status" value="1"/>
</dbReference>
<feature type="coiled-coil region" evidence="4">
    <location>
        <begin position="100"/>
        <end position="127"/>
    </location>
</feature>
<keyword evidence="3" id="KW-0804">Transcription</keyword>
<evidence type="ECO:0000256" key="2">
    <source>
        <dbReference type="ARBA" id="ARBA00023125"/>
    </source>
</evidence>
<dbReference type="GO" id="GO:0006813">
    <property type="term" value="P:potassium ion transport"/>
    <property type="evidence" value="ECO:0007669"/>
    <property type="project" value="InterPro"/>
</dbReference>
<dbReference type="Pfam" id="PF02080">
    <property type="entry name" value="TrkA_C"/>
    <property type="match status" value="1"/>
</dbReference>
<dbReference type="GO" id="GO:0003700">
    <property type="term" value="F:DNA-binding transcription factor activity"/>
    <property type="evidence" value="ECO:0007669"/>
    <property type="project" value="InterPro"/>
</dbReference>
<dbReference type="GO" id="GO:0008324">
    <property type="term" value="F:monoatomic cation transmembrane transporter activity"/>
    <property type="evidence" value="ECO:0007669"/>
    <property type="project" value="InterPro"/>
</dbReference>
<keyword evidence="1" id="KW-0805">Transcription regulation</keyword>
<evidence type="ECO:0000259" key="5">
    <source>
        <dbReference type="PROSITE" id="PS50949"/>
    </source>
</evidence>
<dbReference type="InterPro" id="IPR036721">
    <property type="entry name" value="RCK_C_sf"/>
</dbReference>
<dbReference type="InterPro" id="IPR006037">
    <property type="entry name" value="RCK_C"/>
</dbReference>
<dbReference type="InterPro" id="IPR036388">
    <property type="entry name" value="WH-like_DNA-bd_sf"/>
</dbReference>
<keyword evidence="8" id="KW-1185">Reference proteome</keyword>
<name>A0A316A189_9FIRM</name>